<name>A0ACB6RBI0_9PLEO</name>
<dbReference type="Proteomes" id="UP000799755">
    <property type="component" value="Unassembled WGS sequence"/>
</dbReference>
<dbReference type="EMBL" id="MU003494">
    <property type="protein sequence ID" value="KAF2476674.1"/>
    <property type="molecule type" value="Genomic_DNA"/>
</dbReference>
<gene>
    <name evidence="1" type="ORF">BDR25DRAFT_322061</name>
</gene>
<comment type="caution">
    <text evidence="1">The sequence shown here is derived from an EMBL/GenBank/DDBJ whole genome shotgun (WGS) entry which is preliminary data.</text>
</comment>
<accession>A0ACB6RBI0</accession>
<reference evidence="1" key="1">
    <citation type="journal article" date="2020" name="Stud. Mycol.">
        <title>101 Dothideomycetes genomes: a test case for predicting lifestyles and emergence of pathogens.</title>
        <authorList>
            <person name="Haridas S."/>
            <person name="Albert R."/>
            <person name="Binder M."/>
            <person name="Bloem J."/>
            <person name="Labutti K."/>
            <person name="Salamov A."/>
            <person name="Andreopoulos B."/>
            <person name="Baker S."/>
            <person name="Barry K."/>
            <person name="Bills G."/>
            <person name="Bluhm B."/>
            <person name="Cannon C."/>
            <person name="Castanera R."/>
            <person name="Culley D."/>
            <person name="Daum C."/>
            <person name="Ezra D."/>
            <person name="Gonzalez J."/>
            <person name="Henrissat B."/>
            <person name="Kuo A."/>
            <person name="Liang C."/>
            <person name="Lipzen A."/>
            <person name="Lutzoni F."/>
            <person name="Magnuson J."/>
            <person name="Mondo S."/>
            <person name="Nolan M."/>
            <person name="Ohm R."/>
            <person name="Pangilinan J."/>
            <person name="Park H.-J."/>
            <person name="Ramirez L."/>
            <person name="Alfaro M."/>
            <person name="Sun H."/>
            <person name="Tritt A."/>
            <person name="Yoshinaga Y."/>
            <person name="Zwiers L.-H."/>
            <person name="Turgeon B."/>
            <person name="Goodwin S."/>
            <person name="Spatafora J."/>
            <person name="Crous P."/>
            <person name="Grigoriev I."/>
        </authorList>
    </citation>
    <scope>NUCLEOTIDE SEQUENCE</scope>
    <source>
        <strain evidence="1">ATCC 200398</strain>
    </source>
</reference>
<organism evidence="1 2">
    <name type="scientific">Lindgomyces ingoldianus</name>
    <dbReference type="NCBI Taxonomy" id="673940"/>
    <lineage>
        <taxon>Eukaryota</taxon>
        <taxon>Fungi</taxon>
        <taxon>Dikarya</taxon>
        <taxon>Ascomycota</taxon>
        <taxon>Pezizomycotina</taxon>
        <taxon>Dothideomycetes</taxon>
        <taxon>Pleosporomycetidae</taxon>
        <taxon>Pleosporales</taxon>
        <taxon>Lindgomycetaceae</taxon>
        <taxon>Lindgomyces</taxon>
    </lineage>
</organism>
<keyword evidence="2" id="KW-1185">Reference proteome</keyword>
<proteinExistence type="predicted"/>
<evidence type="ECO:0000313" key="1">
    <source>
        <dbReference type="EMBL" id="KAF2476674.1"/>
    </source>
</evidence>
<evidence type="ECO:0000313" key="2">
    <source>
        <dbReference type="Proteomes" id="UP000799755"/>
    </source>
</evidence>
<protein>
    <submittedName>
        <fullName evidence="1">Phosphatidylserine decarboxylase</fullName>
    </submittedName>
</protein>
<sequence length="456" mass="51135">MVPENPRHPYMKHRIGGWLPKHPDHFLQWLHGVVATVREAKKAGKLAKEHTSIKNFRELIVSNTQVRMYFSLMFEEIPNNEVYQTDPTGKRAIKDWEELLATMNLLLEQAPGWLYNTEGQKGLVGFPFNAILDWPMGTAAGVSAFLREDVCACFKDILNEYGQFLSSERSGHVLNSDNWFSPQALQEMSRVASEGYGKTLSFEQAYECNPSLPGYGYKTWDEFFIRKFRKGIRPVYQVGDDLQIVNCCESTPYALQYDVKLVDNFWLKGQPYSLQDMLGSNEYGNIFQGGIVYQAFLSALSYHCWHAPVSGVVRDVFYIPGSYYAGSYWEGFANIDPITGQPDPDPAGPNESQGYICQVATRAVMLLEATDPHIGLMAIVQVGMAEVSSCQWTVEKGDTLTKGQDIGMFHFGGSTHCLIFRKGVELKWVKDPMVTGEDKNLPVCGALAQVIAGPAK</sequence>